<reference evidence="1 2" key="2">
    <citation type="journal article" date="2022" name="Mol. Ecol. Resour.">
        <title>The genomes of chicory, endive, great burdock and yacon provide insights into Asteraceae paleo-polyploidization history and plant inulin production.</title>
        <authorList>
            <person name="Fan W."/>
            <person name="Wang S."/>
            <person name="Wang H."/>
            <person name="Wang A."/>
            <person name="Jiang F."/>
            <person name="Liu H."/>
            <person name="Zhao H."/>
            <person name="Xu D."/>
            <person name="Zhang Y."/>
        </authorList>
    </citation>
    <scope>NUCLEOTIDE SEQUENCE [LARGE SCALE GENOMIC DNA]</scope>
    <source>
        <strain evidence="2">cv. Punajuju</strain>
        <tissue evidence="1">Leaves</tissue>
    </source>
</reference>
<accession>A0ACB9AGP2</accession>
<reference evidence="2" key="1">
    <citation type="journal article" date="2022" name="Mol. Ecol. Resour.">
        <title>The genomes of chicory, endive, great burdock and yacon provide insights into Asteraceae palaeo-polyploidization history and plant inulin production.</title>
        <authorList>
            <person name="Fan W."/>
            <person name="Wang S."/>
            <person name="Wang H."/>
            <person name="Wang A."/>
            <person name="Jiang F."/>
            <person name="Liu H."/>
            <person name="Zhao H."/>
            <person name="Xu D."/>
            <person name="Zhang Y."/>
        </authorList>
    </citation>
    <scope>NUCLEOTIDE SEQUENCE [LARGE SCALE GENOMIC DNA]</scope>
    <source>
        <strain evidence="2">cv. Punajuju</strain>
    </source>
</reference>
<protein>
    <submittedName>
        <fullName evidence="1">Uncharacterized protein</fullName>
    </submittedName>
</protein>
<evidence type="ECO:0000313" key="1">
    <source>
        <dbReference type="EMBL" id="KAI3708686.1"/>
    </source>
</evidence>
<organism evidence="1 2">
    <name type="scientific">Cichorium intybus</name>
    <name type="common">Chicory</name>
    <dbReference type="NCBI Taxonomy" id="13427"/>
    <lineage>
        <taxon>Eukaryota</taxon>
        <taxon>Viridiplantae</taxon>
        <taxon>Streptophyta</taxon>
        <taxon>Embryophyta</taxon>
        <taxon>Tracheophyta</taxon>
        <taxon>Spermatophyta</taxon>
        <taxon>Magnoliopsida</taxon>
        <taxon>eudicotyledons</taxon>
        <taxon>Gunneridae</taxon>
        <taxon>Pentapetalae</taxon>
        <taxon>asterids</taxon>
        <taxon>campanulids</taxon>
        <taxon>Asterales</taxon>
        <taxon>Asteraceae</taxon>
        <taxon>Cichorioideae</taxon>
        <taxon>Cichorieae</taxon>
        <taxon>Cichoriinae</taxon>
        <taxon>Cichorium</taxon>
    </lineage>
</organism>
<name>A0ACB9AGP2_CICIN</name>
<proteinExistence type="predicted"/>
<evidence type="ECO:0000313" key="2">
    <source>
        <dbReference type="Proteomes" id="UP001055811"/>
    </source>
</evidence>
<gene>
    <name evidence="1" type="ORF">L2E82_38035</name>
</gene>
<keyword evidence="2" id="KW-1185">Reference proteome</keyword>
<dbReference type="EMBL" id="CM042015">
    <property type="protein sequence ID" value="KAI3708686.1"/>
    <property type="molecule type" value="Genomic_DNA"/>
</dbReference>
<comment type="caution">
    <text evidence="1">The sequence shown here is derived from an EMBL/GenBank/DDBJ whole genome shotgun (WGS) entry which is preliminary data.</text>
</comment>
<dbReference type="Proteomes" id="UP001055811">
    <property type="component" value="Linkage Group LG07"/>
</dbReference>
<sequence>MHRNGGLKGVCVGRIRCIAKKTTTKIRENYESRALRILVTDFRPELMLAYIYSLTSTIFQKNVGLKSFLKDTHGSQSKAKRGPCNLKLPDKELPQKTIRNLTHSSSKAISSTKSQLTHVEKANSGLEMVLDRLHSFGIKDEYPSYS</sequence>